<dbReference type="PANTHER" id="PTHR47262:SF1">
    <property type="entry name" value="OS02G0132600 PROTEIN"/>
    <property type="match status" value="1"/>
</dbReference>
<evidence type="ECO:0000313" key="3">
    <source>
        <dbReference type="EMBL" id="KAK6132956.1"/>
    </source>
</evidence>
<feature type="region of interest" description="Disordered" evidence="2">
    <location>
        <begin position="23"/>
        <end position="57"/>
    </location>
</feature>
<evidence type="ECO:0008006" key="5">
    <source>
        <dbReference type="Google" id="ProtNLM"/>
    </source>
</evidence>
<accession>A0ABR0VFP3</accession>
<organism evidence="3 4">
    <name type="scientific">Rehmannia glutinosa</name>
    <name type="common">Chinese foxglove</name>
    <dbReference type="NCBI Taxonomy" id="99300"/>
    <lineage>
        <taxon>Eukaryota</taxon>
        <taxon>Viridiplantae</taxon>
        <taxon>Streptophyta</taxon>
        <taxon>Embryophyta</taxon>
        <taxon>Tracheophyta</taxon>
        <taxon>Spermatophyta</taxon>
        <taxon>Magnoliopsida</taxon>
        <taxon>eudicotyledons</taxon>
        <taxon>Gunneridae</taxon>
        <taxon>Pentapetalae</taxon>
        <taxon>asterids</taxon>
        <taxon>lamiids</taxon>
        <taxon>Lamiales</taxon>
        <taxon>Orobanchaceae</taxon>
        <taxon>Rehmannieae</taxon>
        <taxon>Rehmannia</taxon>
    </lineage>
</organism>
<reference evidence="3 4" key="1">
    <citation type="journal article" date="2021" name="Comput. Struct. Biotechnol. J.">
        <title>De novo genome assembly of the potent medicinal plant Rehmannia glutinosa using nanopore technology.</title>
        <authorList>
            <person name="Ma L."/>
            <person name="Dong C."/>
            <person name="Song C."/>
            <person name="Wang X."/>
            <person name="Zheng X."/>
            <person name="Niu Y."/>
            <person name="Chen S."/>
            <person name="Feng W."/>
        </authorList>
    </citation>
    <scope>NUCLEOTIDE SEQUENCE [LARGE SCALE GENOMIC DNA]</scope>
    <source>
        <strain evidence="3">DH-2019</strain>
    </source>
</reference>
<dbReference type="EMBL" id="JABTTQ020001232">
    <property type="protein sequence ID" value="KAK6132956.1"/>
    <property type="molecule type" value="Genomic_DNA"/>
</dbReference>
<protein>
    <recommendedName>
        <fullName evidence="5">Pentatricopeptide repeat-containing protein</fullName>
    </recommendedName>
</protein>
<sequence>MRPSTAENLVSLFRSAVRLTPIRSTASTSSAAKQKRSSSGAAAKKKPSSSSSADDADLKKYVSSITSSSSSSESAKRLLKDYKAPPPSSSTVDNLPKTSLHAIFSDSLNSGCRDDDDGMDLDWDNEYESHGNVLQFPWLSRMTNNTISLRRKEFSRGEDTTDEDVSVEQIYKAYRIFKMVRETGFKIEEETYGQFLMYLIDCGMIEEFFFFHELIRDENHDSLPRLAYYEMLLWVRVNNQEKIQELCRSVVADDAEDKSYLRECLLMALCESDRREEFLMLLKTLDITKVSPVTSIERVFRSLGKLLLESYAERFLLALKRSGTTLSTVEDIIVKFQKLHDKFEVLPTSTQYEKLIRYCCENLKVHEALNVVDEAFKSGIALSLETFHSILDACYTSCEFNLLEGANGLIRDLPKMDVKPAAGMYNIILADISKNIQRAMNVLKQMEDSDVKPNALTYSYLIGNSHCEKDIIKVSKLNLFQSLLQLFLYQMGSFPEDLVLSDALKIYEEIKKAECDLNPKAIRCLIEYFQAEGELNKSLQLLEELNDSPYWADACFTVISSCVRHEDLRCTVDLLKQLKDKYMNAEVARDEVLFDEVFCLFAEKEPRDMQFGLNLLQAIKEELGVQPSRKSLDFLLSACVTAKDSKASFVIWKEYETAGLPYNVLSFVRMYQALLASGDNKSAAKILLAIRKDDPHVRRVVEACQKHM</sequence>
<dbReference type="PANTHER" id="PTHR47262">
    <property type="entry name" value="OS02G0132600 PROTEIN"/>
    <property type="match status" value="1"/>
</dbReference>
<name>A0ABR0VFP3_REHGL</name>
<evidence type="ECO:0000256" key="1">
    <source>
        <dbReference type="ARBA" id="ARBA00022737"/>
    </source>
</evidence>
<dbReference type="Pfam" id="PF13812">
    <property type="entry name" value="PPR_3"/>
    <property type="match status" value="1"/>
</dbReference>
<evidence type="ECO:0000256" key="2">
    <source>
        <dbReference type="SAM" id="MobiDB-lite"/>
    </source>
</evidence>
<evidence type="ECO:0000313" key="4">
    <source>
        <dbReference type="Proteomes" id="UP001318860"/>
    </source>
</evidence>
<dbReference type="Gene3D" id="1.25.40.10">
    <property type="entry name" value="Tetratricopeptide repeat domain"/>
    <property type="match status" value="3"/>
</dbReference>
<proteinExistence type="predicted"/>
<dbReference type="Proteomes" id="UP001318860">
    <property type="component" value="Unassembled WGS sequence"/>
</dbReference>
<feature type="compositionally biased region" description="Low complexity" evidence="2">
    <location>
        <begin position="24"/>
        <end position="53"/>
    </location>
</feature>
<gene>
    <name evidence="3" type="ORF">DH2020_033247</name>
</gene>
<dbReference type="InterPro" id="IPR011990">
    <property type="entry name" value="TPR-like_helical_dom_sf"/>
</dbReference>
<comment type="caution">
    <text evidence="3">The sequence shown here is derived from an EMBL/GenBank/DDBJ whole genome shotgun (WGS) entry which is preliminary data.</text>
</comment>
<keyword evidence="1" id="KW-0677">Repeat</keyword>
<keyword evidence="4" id="KW-1185">Reference proteome</keyword>
<dbReference type="InterPro" id="IPR002885">
    <property type="entry name" value="PPR_rpt"/>
</dbReference>